<keyword evidence="7" id="KW-1185">Reference proteome</keyword>
<dbReference type="RefSeq" id="WP_065527665.1">
    <property type="nucleotide sequence ID" value="NZ_CP016543.2"/>
</dbReference>
<keyword evidence="3" id="KW-0560">Oxidoreductase</keyword>
<dbReference type="Proteomes" id="UP000092495">
    <property type="component" value="Chromosome"/>
</dbReference>
<dbReference type="GO" id="GO:0051539">
    <property type="term" value="F:4 iron, 4 sulfur cluster binding"/>
    <property type="evidence" value="ECO:0007669"/>
    <property type="project" value="UniProtKB-KW"/>
</dbReference>
<keyword evidence="2" id="KW-0479">Metal-binding</keyword>
<protein>
    <submittedName>
        <fullName evidence="6">Glucose-inhibited division protein A</fullName>
    </submittedName>
</protein>
<dbReference type="EMBL" id="CP016543">
    <property type="protein sequence ID" value="ANU24789.1"/>
    <property type="molecule type" value="Genomic_DNA"/>
</dbReference>
<keyword evidence="5" id="KW-0411">Iron-sulfur</keyword>
<dbReference type="SUPFAM" id="SSF51905">
    <property type="entry name" value="FAD/NAD(P)-binding domain"/>
    <property type="match status" value="1"/>
</dbReference>
<dbReference type="InterPro" id="IPR039650">
    <property type="entry name" value="HdrA-like"/>
</dbReference>
<dbReference type="InterPro" id="IPR036188">
    <property type="entry name" value="FAD/NAD-bd_sf"/>
</dbReference>
<dbReference type="STRING" id="414778.BCM40_03425"/>
<evidence type="ECO:0000256" key="4">
    <source>
        <dbReference type="ARBA" id="ARBA00023004"/>
    </source>
</evidence>
<keyword evidence="1" id="KW-0004">4Fe-4S</keyword>
<proteinExistence type="predicted"/>
<dbReference type="PANTHER" id="PTHR43498">
    <property type="entry name" value="FERREDOXIN:COB-COM HETERODISULFIDE REDUCTASE SUBUNIT A"/>
    <property type="match status" value="1"/>
</dbReference>
<dbReference type="GO" id="GO:0046872">
    <property type="term" value="F:metal ion binding"/>
    <property type="evidence" value="ECO:0007669"/>
    <property type="project" value="UniProtKB-KW"/>
</dbReference>
<dbReference type="GO" id="GO:0016491">
    <property type="term" value="F:oxidoreductase activity"/>
    <property type="evidence" value="ECO:0007669"/>
    <property type="project" value="UniProtKB-KW"/>
</dbReference>
<accession>A0A1C7ELV2</accession>
<reference evidence="6" key="1">
    <citation type="submission" date="2016-10" db="EMBL/GenBank/DDBJ databases">
        <authorList>
            <person name="See-Too W.S."/>
        </authorList>
    </citation>
    <scope>NUCLEOTIDE SEQUENCE</scope>
    <source>
        <strain evidence="6">DSM 22276</strain>
    </source>
</reference>
<evidence type="ECO:0000313" key="7">
    <source>
        <dbReference type="Proteomes" id="UP000092495"/>
    </source>
</evidence>
<evidence type="ECO:0000256" key="2">
    <source>
        <dbReference type="ARBA" id="ARBA00022723"/>
    </source>
</evidence>
<sequence>MKKAIMLLAVLAILSIGAVLVVNAFTGEEAESSNAYDVAVLSGEPEGIAAALSSARNGMRTVLIVGEEDIGGLMTSGMLNFLDVSSDQKGNPANTGIFQEWHKKVGGNIGFDIGEARAAFLEMMEKEKNLTLLEGAELSDVVKDGKALTAVEITNRSGEKQTIQAKRFIDSSKDADLAVAAGAPYFIGGRDIGMEDKKMAVTLMFHFSNINWDQVIQAADEGVFGGGGINGNVAWGFSELHDAYTPHFPELTRLRGLNIVRENDGSVIINALQIFGVDGLDESEKQKAIEIGKTETQYILAYLKENFPGFEDAEIASYPEQLYVRETVHVQSEYQLPLSDVWENKDHWDRIGFGAYPVDVQATSPNDYGYVYGKPVQYAIPYRSLVPLEVENLLVASKASGYSSLAAASARVLPAGMTAGQAAGAAAAISIDEEKSYRDMAADQQLIEQLQAKLKIQGANLYAFEESFPYEGEWFYPGIRTLLNYGLVVGGYENQLPVEKTMKEISFANILSNGVQRITNAEAEALQENLDVFRSTITEEQELTRNKAAQMVLALHGEEIEEQVAWEALADRNLTDDVISGKLDENKSLTGAEAYYLAGLVLEDIQ</sequence>
<organism evidence="6 7">
    <name type="scientific">Planococcus donghaensis</name>
    <dbReference type="NCBI Taxonomy" id="414778"/>
    <lineage>
        <taxon>Bacteria</taxon>
        <taxon>Bacillati</taxon>
        <taxon>Bacillota</taxon>
        <taxon>Bacilli</taxon>
        <taxon>Bacillales</taxon>
        <taxon>Caryophanaceae</taxon>
        <taxon>Planococcus</taxon>
    </lineage>
</organism>
<dbReference type="KEGG" id="pdg:BCM40_03425"/>
<keyword evidence="4" id="KW-0408">Iron</keyword>
<evidence type="ECO:0000256" key="1">
    <source>
        <dbReference type="ARBA" id="ARBA00022485"/>
    </source>
</evidence>
<evidence type="ECO:0000256" key="5">
    <source>
        <dbReference type="ARBA" id="ARBA00023014"/>
    </source>
</evidence>
<dbReference type="Gene3D" id="3.50.50.60">
    <property type="entry name" value="FAD/NAD(P)-binding domain"/>
    <property type="match status" value="1"/>
</dbReference>
<dbReference type="OrthoDB" id="9777740at2"/>
<evidence type="ECO:0000313" key="6">
    <source>
        <dbReference type="EMBL" id="ANU24789.1"/>
    </source>
</evidence>
<dbReference type="Pfam" id="PF12831">
    <property type="entry name" value="FAD_oxidored"/>
    <property type="match status" value="1"/>
</dbReference>
<name>A0A1C7ELV2_9BACL</name>
<dbReference type="PANTHER" id="PTHR43498:SF1">
    <property type="entry name" value="COB--COM HETERODISULFIDE REDUCTASE IRON-SULFUR SUBUNIT A"/>
    <property type="match status" value="1"/>
</dbReference>
<dbReference type="AlphaFoldDB" id="A0A1C7ELV2"/>
<gene>
    <name evidence="6" type="ORF">BCM40_03425</name>
</gene>
<evidence type="ECO:0000256" key="3">
    <source>
        <dbReference type="ARBA" id="ARBA00023002"/>
    </source>
</evidence>